<organism evidence="2 3">
    <name type="scientific">Pseudomonas syringae</name>
    <dbReference type="NCBI Taxonomy" id="317"/>
    <lineage>
        <taxon>Bacteria</taxon>
        <taxon>Pseudomonadati</taxon>
        <taxon>Pseudomonadota</taxon>
        <taxon>Gammaproteobacteria</taxon>
        <taxon>Pseudomonadales</taxon>
        <taxon>Pseudomonadaceae</taxon>
        <taxon>Pseudomonas</taxon>
    </lineage>
</organism>
<proteinExistence type="predicted"/>
<evidence type="ECO:0000313" key="3">
    <source>
        <dbReference type="Proteomes" id="UP000282760"/>
    </source>
</evidence>
<dbReference type="EMBL" id="CP024646">
    <property type="protein sequence ID" value="AZV28470.1"/>
    <property type="molecule type" value="Genomic_DNA"/>
</dbReference>
<sequence length="71" mass="7610">MWSAGTSRRSSRCASGRLKASRCAGGWKKADPAALNDRSHALRGNASRDALRHSGRGASGAAFPRRAWERS</sequence>
<dbReference type="AlphaFoldDB" id="A0A3T0JYB0"/>
<dbReference type="Proteomes" id="UP000282760">
    <property type="component" value="Chromosome"/>
</dbReference>
<feature type="region of interest" description="Disordered" evidence="1">
    <location>
        <begin position="44"/>
        <end position="71"/>
    </location>
</feature>
<evidence type="ECO:0000313" key="2">
    <source>
        <dbReference type="EMBL" id="AZV28470.1"/>
    </source>
</evidence>
<gene>
    <name evidence="2" type="ORF">CT157_21450</name>
</gene>
<accession>A0A3T0JYB0</accession>
<reference evidence="2 3" key="1">
    <citation type="submission" date="2017-11" db="EMBL/GenBank/DDBJ databases">
        <title>Effect of PGPRs.</title>
        <authorList>
            <person name="Oliva R."/>
            <person name="Nong J."/>
            <person name="Roman V."/>
        </authorList>
    </citation>
    <scope>NUCLEOTIDE SEQUENCE [LARGE SCALE GENOMIC DNA]</scope>
    <source>
        <strain evidence="2">Inb918</strain>
    </source>
</reference>
<evidence type="ECO:0000256" key="1">
    <source>
        <dbReference type="SAM" id="MobiDB-lite"/>
    </source>
</evidence>
<evidence type="ECO:0008006" key="4">
    <source>
        <dbReference type="Google" id="ProtNLM"/>
    </source>
</evidence>
<name>A0A3T0JYB0_PSESX</name>
<protein>
    <recommendedName>
        <fullName evidence="4">DUF1534 domain-containing protein</fullName>
    </recommendedName>
</protein>